<dbReference type="EMBL" id="JAHBOH010000001">
    <property type="protein sequence ID" value="MBT0993742.1"/>
    <property type="molecule type" value="Genomic_DNA"/>
</dbReference>
<feature type="domain" description="Glycoside hydrolase family 3 N-terminal" evidence="8">
    <location>
        <begin position="135"/>
        <end position="466"/>
    </location>
</feature>
<dbReference type="InterPro" id="IPR017853">
    <property type="entry name" value="GH"/>
</dbReference>
<feature type="compositionally biased region" description="Polar residues" evidence="7">
    <location>
        <begin position="529"/>
        <end position="539"/>
    </location>
</feature>
<sequence length="698" mass="74570">MARRTDPAARRHGPRTTVLAGALTAGLVGLAGIAALPAAAGGHGPGRDHDPRQPELGTRGVPIITVDHRRFRDLDRDGRLTPYEDWRRSAASRADDLVGRMTPEEKAGLLVHGTLPTTATGYRFEDTTSAGVTQLLGDRHITTFITRLSATPAQLATANNAVQEAAEGQRLGIPVVVSTDPRNGFSVTAGQTVARQGVTAMPDAIGWAAADSPRLTRLLGDVVRQEYRAVGIQEGLSPQADLATEPRWTRINGTFGSDSDDARDQVEAYVEGLQDGDDGLRTTSVATVTKHWVGYGAQANGYDSHYYYGRYAIFPGDNFAEHLVPFEGAFDAQTSGIMPTYSILQDLVYQGHAVEQTGAGFSSFLLQDVLRGDYGFDGVIVSDWGITGSCPVECQETRPPAPFFGSWGVGMPWGVEDLSVVERFALAINAGVDQVGGSDEPANVLAAADGGLLTQDRIDESARRVLEQKLRLGLFENPYVDVTRAAKVAGNRWFQRIGDDAQARSLTLLTNEDRVLPVTTRSGHGHAWGTTSGRGHRSSPTVYLSGVSADVARDHGLRVTTDLGSADLAIVRLADPRAGDDLTGLEWTGDEEDYQAFLAATDAGVPTIAVPKLDRPLILTDVVDRAAAVLANYGVSDDVLVETILGERSPGGELPFELPSSMAAVEAQLADVPDDSADPLFEHGFGLSYRTGHGHHHR</sequence>
<gene>
    <name evidence="10" type="ORF">KIN34_05515</name>
</gene>
<proteinExistence type="inferred from homology"/>
<dbReference type="EC" id="3.2.1.21" evidence="3"/>
<comment type="caution">
    <text evidence="10">The sequence shown here is derived from an EMBL/GenBank/DDBJ whole genome shotgun (WGS) entry which is preliminary data.</text>
</comment>
<dbReference type="RefSeq" id="WP_214347815.1">
    <property type="nucleotide sequence ID" value="NZ_JAHBOH010000001.1"/>
</dbReference>
<evidence type="ECO:0000256" key="1">
    <source>
        <dbReference type="ARBA" id="ARBA00000448"/>
    </source>
</evidence>
<evidence type="ECO:0000259" key="9">
    <source>
        <dbReference type="Pfam" id="PF01915"/>
    </source>
</evidence>
<evidence type="ECO:0000256" key="4">
    <source>
        <dbReference type="ARBA" id="ARBA00022729"/>
    </source>
</evidence>
<evidence type="ECO:0000256" key="5">
    <source>
        <dbReference type="ARBA" id="ARBA00022801"/>
    </source>
</evidence>
<protein>
    <recommendedName>
        <fullName evidence="3">beta-glucosidase</fullName>
        <ecNumber evidence="3">3.2.1.21</ecNumber>
    </recommendedName>
</protein>
<evidence type="ECO:0000256" key="3">
    <source>
        <dbReference type="ARBA" id="ARBA00012744"/>
    </source>
</evidence>
<name>A0ABS5TXA6_9CELL</name>
<dbReference type="InterPro" id="IPR036962">
    <property type="entry name" value="Glyco_hydro_3_N_sf"/>
</dbReference>
<evidence type="ECO:0000313" key="10">
    <source>
        <dbReference type="EMBL" id="MBT0993742.1"/>
    </source>
</evidence>
<evidence type="ECO:0000259" key="8">
    <source>
        <dbReference type="Pfam" id="PF00933"/>
    </source>
</evidence>
<comment type="similarity">
    <text evidence="2">Belongs to the glycosyl hydrolase 3 family.</text>
</comment>
<dbReference type="InterPro" id="IPR002772">
    <property type="entry name" value="Glyco_hydro_3_C"/>
</dbReference>
<organism evidence="10 11">
    <name type="scientific">Cellulomonas fulva</name>
    <dbReference type="NCBI Taxonomy" id="2835530"/>
    <lineage>
        <taxon>Bacteria</taxon>
        <taxon>Bacillati</taxon>
        <taxon>Actinomycetota</taxon>
        <taxon>Actinomycetes</taxon>
        <taxon>Micrococcales</taxon>
        <taxon>Cellulomonadaceae</taxon>
        <taxon>Cellulomonas</taxon>
    </lineage>
</organism>
<dbReference type="Gene3D" id="3.20.20.300">
    <property type="entry name" value="Glycoside hydrolase, family 3, N-terminal domain"/>
    <property type="match status" value="1"/>
</dbReference>
<keyword evidence="5 10" id="KW-0378">Hydrolase</keyword>
<keyword evidence="4" id="KW-0732">Signal</keyword>
<dbReference type="GO" id="GO:0016787">
    <property type="term" value="F:hydrolase activity"/>
    <property type="evidence" value="ECO:0007669"/>
    <property type="project" value="UniProtKB-KW"/>
</dbReference>
<evidence type="ECO:0000256" key="2">
    <source>
        <dbReference type="ARBA" id="ARBA00005336"/>
    </source>
</evidence>
<accession>A0ABS5TXA6</accession>
<feature type="region of interest" description="Disordered" evidence="7">
    <location>
        <begin position="520"/>
        <end position="539"/>
    </location>
</feature>
<dbReference type="Proteomes" id="UP000722125">
    <property type="component" value="Unassembled WGS sequence"/>
</dbReference>
<dbReference type="Gene3D" id="3.40.50.1700">
    <property type="entry name" value="Glycoside hydrolase family 3 C-terminal domain"/>
    <property type="match status" value="1"/>
</dbReference>
<dbReference type="InterPro" id="IPR001764">
    <property type="entry name" value="Glyco_hydro_3_N"/>
</dbReference>
<dbReference type="Pfam" id="PF01915">
    <property type="entry name" value="Glyco_hydro_3_C"/>
    <property type="match status" value="1"/>
</dbReference>
<keyword evidence="6" id="KW-0326">Glycosidase</keyword>
<dbReference type="PANTHER" id="PTHR30620:SF16">
    <property type="entry name" value="LYSOSOMAL BETA GLUCOSIDASE"/>
    <property type="match status" value="1"/>
</dbReference>
<comment type="catalytic activity">
    <reaction evidence="1">
        <text>Hydrolysis of terminal, non-reducing beta-D-glucosyl residues with release of beta-D-glucose.</text>
        <dbReference type="EC" id="3.2.1.21"/>
    </reaction>
</comment>
<dbReference type="SUPFAM" id="SSF51445">
    <property type="entry name" value="(Trans)glycosidases"/>
    <property type="match status" value="1"/>
</dbReference>
<keyword evidence="11" id="KW-1185">Reference proteome</keyword>
<reference evidence="10 11" key="1">
    <citation type="submission" date="2021-05" db="EMBL/GenBank/DDBJ databases">
        <title>Description of Cellulomonas sp. DKR-3 sp. nov.</title>
        <authorList>
            <person name="Dahal R.H."/>
            <person name="Chaudhary D.K."/>
        </authorList>
    </citation>
    <scope>NUCLEOTIDE SEQUENCE [LARGE SCALE GENOMIC DNA]</scope>
    <source>
        <strain evidence="10 11">DKR-3</strain>
    </source>
</reference>
<evidence type="ECO:0000256" key="7">
    <source>
        <dbReference type="SAM" id="MobiDB-lite"/>
    </source>
</evidence>
<dbReference type="InterPro" id="IPR036881">
    <property type="entry name" value="Glyco_hydro_3_C_sf"/>
</dbReference>
<dbReference type="InterPro" id="IPR051915">
    <property type="entry name" value="Cellulose_Degrad_GH3"/>
</dbReference>
<evidence type="ECO:0000256" key="6">
    <source>
        <dbReference type="ARBA" id="ARBA00023295"/>
    </source>
</evidence>
<evidence type="ECO:0000313" key="11">
    <source>
        <dbReference type="Proteomes" id="UP000722125"/>
    </source>
</evidence>
<dbReference type="SUPFAM" id="SSF52279">
    <property type="entry name" value="Beta-D-glucan exohydrolase, C-terminal domain"/>
    <property type="match status" value="1"/>
</dbReference>
<feature type="region of interest" description="Disordered" evidence="7">
    <location>
        <begin position="40"/>
        <end position="61"/>
    </location>
</feature>
<feature type="domain" description="Glycoside hydrolase family 3 C-terminal" evidence="9">
    <location>
        <begin position="507"/>
        <end position="689"/>
    </location>
</feature>
<dbReference type="PRINTS" id="PR00133">
    <property type="entry name" value="GLHYDRLASE3"/>
</dbReference>
<dbReference type="PANTHER" id="PTHR30620">
    <property type="entry name" value="PERIPLASMIC BETA-GLUCOSIDASE-RELATED"/>
    <property type="match status" value="1"/>
</dbReference>
<dbReference type="Pfam" id="PF00933">
    <property type="entry name" value="Glyco_hydro_3"/>
    <property type="match status" value="1"/>
</dbReference>